<feature type="region of interest" description="Disordered" evidence="1">
    <location>
        <begin position="1"/>
        <end position="23"/>
    </location>
</feature>
<feature type="non-terminal residue" evidence="2">
    <location>
        <position position="1"/>
    </location>
</feature>
<proteinExistence type="predicted"/>
<feature type="compositionally biased region" description="Low complexity" evidence="1">
    <location>
        <begin position="160"/>
        <end position="178"/>
    </location>
</feature>
<accession>A0A5C5FLR3</accession>
<name>A0A5C5FLR3_9BASI</name>
<organism evidence="2 3">
    <name type="scientific">Rhodotorula diobovata</name>
    <dbReference type="NCBI Taxonomy" id="5288"/>
    <lineage>
        <taxon>Eukaryota</taxon>
        <taxon>Fungi</taxon>
        <taxon>Dikarya</taxon>
        <taxon>Basidiomycota</taxon>
        <taxon>Pucciniomycotina</taxon>
        <taxon>Microbotryomycetes</taxon>
        <taxon>Sporidiobolales</taxon>
        <taxon>Sporidiobolaceae</taxon>
        <taxon>Rhodotorula</taxon>
    </lineage>
</organism>
<comment type="caution">
    <text evidence="2">The sequence shown here is derived from an EMBL/GenBank/DDBJ whole genome shotgun (WGS) entry which is preliminary data.</text>
</comment>
<feature type="non-terminal residue" evidence="2">
    <location>
        <position position="257"/>
    </location>
</feature>
<dbReference type="Proteomes" id="UP000311382">
    <property type="component" value="Unassembled WGS sequence"/>
</dbReference>
<gene>
    <name evidence="2" type="ORF">DMC30DRAFT_449586</name>
</gene>
<protein>
    <submittedName>
        <fullName evidence="2">Uncharacterized protein</fullName>
    </submittedName>
</protein>
<keyword evidence="3" id="KW-1185">Reference proteome</keyword>
<reference evidence="2 3" key="1">
    <citation type="submission" date="2019-03" db="EMBL/GenBank/DDBJ databases">
        <title>Rhodosporidium diobovatum UCD-FST 08-225 genome sequencing, assembly, and annotation.</title>
        <authorList>
            <person name="Fakankun I.U."/>
            <person name="Fristensky B."/>
            <person name="Levin D.B."/>
        </authorList>
    </citation>
    <scope>NUCLEOTIDE SEQUENCE [LARGE SCALE GENOMIC DNA]</scope>
    <source>
        <strain evidence="2 3">UCD-FST 08-225</strain>
    </source>
</reference>
<evidence type="ECO:0000256" key="1">
    <source>
        <dbReference type="SAM" id="MobiDB-lite"/>
    </source>
</evidence>
<evidence type="ECO:0000313" key="3">
    <source>
        <dbReference type="Proteomes" id="UP000311382"/>
    </source>
</evidence>
<dbReference type="EMBL" id="SOZI01000188">
    <property type="protein sequence ID" value="TNY17615.1"/>
    <property type="molecule type" value="Genomic_DNA"/>
</dbReference>
<feature type="region of interest" description="Disordered" evidence="1">
    <location>
        <begin position="93"/>
        <end position="179"/>
    </location>
</feature>
<sequence length="257" mass="27066">SSRVHAYPDQAPPPPPSTTPEHHPTTLATTLSLLTSSASRCASLVTGTVSTCALWLVEQSAQTVRTAHTQSLSRTTAASVASATSSNFYVRPAPSTLAERRPPPFSRVGARRVGGQWAPKPSSPSLSSLERDQRATHTLSRTKATTPKPRAKTRVASTASSSPSNAHCTSSSSSSSPSLLHAKALTPAGLIKKRALCAWLEDHEAQLGSGAAVVAARIHGERLVLQEEGYERSLVAATARCPPKARASASQRRARLQ</sequence>
<evidence type="ECO:0000313" key="2">
    <source>
        <dbReference type="EMBL" id="TNY17615.1"/>
    </source>
</evidence>
<dbReference type="AlphaFoldDB" id="A0A5C5FLR3"/>